<gene>
    <name evidence="2" type="ORF">G4B88_031258</name>
</gene>
<proteinExistence type="predicted"/>
<keyword evidence="3" id="KW-1185">Reference proteome</keyword>
<dbReference type="AlphaFoldDB" id="A0A7J6G6T3"/>
<feature type="compositionally biased region" description="Basic and acidic residues" evidence="1">
    <location>
        <begin position="15"/>
        <end position="28"/>
    </location>
</feature>
<protein>
    <submittedName>
        <fullName evidence="2">Uncharacterized protein</fullName>
    </submittedName>
</protein>
<comment type="caution">
    <text evidence="2">The sequence shown here is derived from an EMBL/GenBank/DDBJ whole genome shotgun (WGS) entry which is preliminary data.</text>
</comment>
<feature type="region of interest" description="Disordered" evidence="1">
    <location>
        <begin position="1"/>
        <end position="28"/>
    </location>
</feature>
<sequence length="65" mass="7323">MGEARVSDDAEVESEEGHEACVRDGPVKTDDWKERVEEVTQFRVLHEEVATVLQGIEEGESVSHR</sequence>
<accession>A0A7J6G6T3</accession>
<dbReference type="Proteomes" id="UP000583929">
    <property type="component" value="Unassembled WGS sequence"/>
</dbReference>
<reference evidence="2 3" key="1">
    <citation type="journal article" date="2020" name="bioRxiv">
        <title>Sequence and annotation of 42 cannabis genomes reveals extensive copy number variation in cannabinoid synthesis and pathogen resistance genes.</title>
        <authorList>
            <person name="Mckernan K.J."/>
            <person name="Helbert Y."/>
            <person name="Kane L.T."/>
            <person name="Ebling H."/>
            <person name="Zhang L."/>
            <person name="Liu B."/>
            <person name="Eaton Z."/>
            <person name="Mclaughlin S."/>
            <person name="Kingan S."/>
            <person name="Baybayan P."/>
            <person name="Concepcion G."/>
            <person name="Jordan M."/>
            <person name="Riva A."/>
            <person name="Barbazuk W."/>
            <person name="Harkins T."/>
        </authorList>
    </citation>
    <scope>NUCLEOTIDE SEQUENCE [LARGE SCALE GENOMIC DNA]</scope>
    <source>
        <strain evidence="3">cv. Jamaican Lion 4</strain>
        <tissue evidence="2">Leaf</tissue>
    </source>
</reference>
<evidence type="ECO:0000313" key="3">
    <source>
        <dbReference type="Proteomes" id="UP000583929"/>
    </source>
</evidence>
<evidence type="ECO:0000256" key="1">
    <source>
        <dbReference type="SAM" id="MobiDB-lite"/>
    </source>
</evidence>
<organism evidence="2 3">
    <name type="scientific">Cannabis sativa</name>
    <name type="common">Hemp</name>
    <name type="synonym">Marijuana</name>
    <dbReference type="NCBI Taxonomy" id="3483"/>
    <lineage>
        <taxon>Eukaryota</taxon>
        <taxon>Viridiplantae</taxon>
        <taxon>Streptophyta</taxon>
        <taxon>Embryophyta</taxon>
        <taxon>Tracheophyta</taxon>
        <taxon>Spermatophyta</taxon>
        <taxon>Magnoliopsida</taxon>
        <taxon>eudicotyledons</taxon>
        <taxon>Gunneridae</taxon>
        <taxon>Pentapetalae</taxon>
        <taxon>rosids</taxon>
        <taxon>fabids</taxon>
        <taxon>Rosales</taxon>
        <taxon>Cannabaceae</taxon>
        <taxon>Cannabis</taxon>
    </lineage>
</organism>
<name>A0A7J6G6T3_CANSA</name>
<evidence type="ECO:0000313" key="2">
    <source>
        <dbReference type="EMBL" id="KAF4378654.1"/>
    </source>
</evidence>
<dbReference type="EMBL" id="JAATIQ010000134">
    <property type="protein sequence ID" value="KAF4378654.1"/>
    <property type="molecule type" value="Genomic_DNA"/>
</dbReference>